<gene>
    <name evidence="1" type="ORF">AB4829_34750</name>
</gene>
<evidence type="ECO:0000313" key="1">
    <source>
        <dbReference type="EMBL" id="MFI7875743.1"/>
    </source>
</evidence>
<keyword evidence="2" id="KW-1185">Reference proteome</keyword>
<name>A0ABW8BLU7_9ACTN</name>
<dbReference type="EMBL" id="JBITPR010000063">
    <property type="protein sequence ID" value="MFI7875743.1"/>
    <property type="molecule type" value="Genomic_DNA"/>
</dbReference>
<dbReference type="Proteomes" id="UP001614264">
    <property type="component" value="Unassembled WGS sequence"/>
</dbReference>
<dbReference type="RefSeq" id="WP_399594832.1">
    <property type="nucleotide sequence ID" value="NZ_JBITPR010000063.1"/>
</dbReference>
<protein>
    <submittedName>
        <fullName evidence="1">Uncharacterized protein</fullName>
    </submittedName>
</protein>
<evidence type="ECO:0000313" key="2">
    <source>
        <dbReference type="Proteomes" id="UP001614264"/>
    </source>
</evidence>
<organism evidence="1 2">
    <name type="scientific">Streptomyces salinarius</name>
    <dbReference type="NCBI Taxonomy" id="2762598"/>
    <lineage>
        <taxon>Bacteria</taxon>
        <taxon>Bacillati</taxon>
        <taxon>Actinomycetota</taxon>
        <taxon>Actinomycetes</taxon>
        <taxon>Kitasatosporales</taxon>
        <taxon>Streptomycetaceae</taxon>
        <taxon>Streptomyces</taxon>
    </lineage>
</organism>
<sequence>MAWWDTMPWESREQWTLEPLVGLGPLRFGMRPDEVTAALGEDTPSVTHHAGAGVGSAQYANWGVTAVYGEQSQLVAVKVDAMGGPRVKLRGIDLIARAPSEVRSDIDRLARQEGACARVNWSGDPEVPAWGVSMGAELMFEVLPQQYVHRTDRMISSALFVGPDLADAPYASEPVARWCDVSIEEPNPGAWLVKAESDRPLWEWRPLESVGPLRFGMDPDQVAVALEDKPAARHGRYPFGSSWEGIGEWMLHDDRFDTAGVTAHYRCGYGVPPVLGAVTVHGRTGPQVEFNGLPLIGRKVSAIDKALIERADNGEMGLLVGCNFDLGPDGLNMYVRATRAGDSVVSEARFCQAEWEDHG</sequence>
<reference evidence="1 2" key="1">
    <citation type="submission" date="2024-07" db="EMBL/GenBank/DDBJ databases">
        <title>Whole genome sequencing of Prodigiosin pigment-producing Streptomyces salinarius isolated from rhizosphere soil of Arachis hypogaea.</title>
        <authorList>
            <person name="Vidhya A."/>
            <person name="Ramya S."/>
        </authorList>
    </citation>
    <scope>NUCLEOTIDE SEQUENCE [LARGE SCALE GENOMIC DNA]</scope>
    <source>
        <strain evidence="1 2">VRMG2420</strain>
    </source>
</reference>
<proteinExistence type="predicted"/>
<comment type="caution">
    <text evidence="1">The sequence shown here is derived from an EMBL/GenBank/DDBJ whole genome shotgun (WGS) entry which is preliminary data.</text>
</comment>
<accession>A0ABW8BLU7</accession>